<proteinExistence type="predicted"/>
<accession>A0A0F9NCH6</accession>
<reference evidence="1" key="1">
    <citation type="journal article" date="2015" name="Nature">
        <title>Complex archaea that bridge the gap between prokaryotes and eukaryotes.</title>
        <authorList>
            <person name="Spang A."/>
            <person name="Saw J.H."/>
            <person name="Jorgensen S.L."/>
            <person name="Zaremba-Niedzwiedzka K."/>
            <person name="Martijn J."/>
            <person name="Lind A.E."/>
            <person name="van Eijk R."/>
            <person name="Schleper C."/>
            <person name="Guy L."/>
            <person name="Ettema T.J."/>
        </authorList>
    </citation>
    <scope>NUCLEOTIDE SEQUENCE</scope>
</reference>
<evidence type="ECO:0000313" key="1">
    <source>
        <dbReference type="EMBL" id="KKM79092.1"/>
    </source>
</evidence>
<gene>
    <name evidence="1" type="ORF">LCGC14_1353430</name>
</gene>
<dbReference type="AlphaFoldDB" id="A0A0F9NCH6"/>
<protein>
    <recommendedName>
        <fullName evidence="2">DUF2141 domain-containing protein</fullName>
    </recommendedName>
</protein>
<evidence type="ECO:0008006" key="2">
    <source>
        <dbReference type="Google" id="ProtNLM"/>
    </source>
</evidence>
<dbReference type="InterPro" id="IPR018673">
    <property type="entry name" value="DUF2141"/>
</dbReference>
<dbReference type="Pfam" id="PF09912">
    <property type="entry name" value="DUF2141"/>
    <property type="match status" value="1"/>
</dbReference>
<name>A0A0F9NCH6_9ZZZZ</name>
<organism evidence="1">
    <name type="scientific">marine sediment metagenome</name>
    <dbReference type="NCBI Taxonomy" id="412755"/>
    <lineage>
        <taxon>unclassified sequences</taxon>
        <taxon>metagenomes</taxon>
        <taxon>ecological metagenomes</taxon>
    </lineage>
</organism>
<dbReference type="EMBL" id="LAZR01008386">
    <property type="protein sequence ID" value="KKM79092.1"/>
    <property type="molecule type" value="Genomic_DNA"/>
</dbReference>
<sequence length="176" mass="18893">MKELMSEAINRMSALASIFKRPVTRFPMGVRYVAMGAVLGFANIPAIAFAQSPCSGIQVKIPNIKNSTGTVACALFESSAGFPTEFLQSATNITMIKIRDTQARCNFLDIPQGTYALAVIHDENMDGKLGTNLLGVPTEGYGFSNGAEASMSAPSFEEASFSYDGQNLDLTIRLAY</sequence>
<comment type="caution">
    <text evidence="1">The sequence shown here is derived from an EMBL/GenBank/DDBJ whole genome shotgun (WGS) entry which is preliminary data.</text>
</comment>